<organism evidence="1 2">
    <name type="scientific">Microscilla marina ATCC 23134</name>
    <dbReference type="NCBI Taxonomy" id="313606"/>
    <lineage>
        <taxon>Bacteria</taxon>
        <taxon>Pseudomonadati</taxon>
        <taxon>Bacteroidota</taxon>
        <taxon>Cytophagia</taxon>
        <taxon>Cytophagales</taxon>
        <taxon>Microscillaceae</taxon>
        <taxon>Microscilla</taxon>
    </lineage>
</organism>
<gene>
    <name evidence="1" type="ORF">M23134_04769</name>
</gene>
<dbReference type="Proteomes" id="UP000004095">
    <property type="component" value="Unassembled WGS sequence"/>
</dbReference>
<evidence type="ECO:0008006" key="3">
    <source>
        <dbReference type="Google" id="ProtNLM"/>
    </source>
</evidence>
<protein>
    <recommendedName>
        <fullName evidence="3">DUF1569 domain-containing protein</fullName>
    </recommendedName>
</protein>
<dbReference type="eggNOG" id="ENOG502ZRUR">
    <property type="taxonomic scope" value="Bacteria"/>
</dbReference>
<dbReference type="RefSeq" id="WP_004156449.1">
    <property type="nucleotide sequence ID" value="NZ_AAWS01000027.1"/>
</dbReference>
<dbReference type="InterPro" id="IPR011463">
    <property type="entry name" value="DUF1569"/>
</dbReference>
<comment type="caution">
    <text evidence="1">The sequence shown here is derived from an EMBL/GenBank/DDBJ whole genome shotgun (WGS) entry which is preliminary data.</text>
</comment>
<dbReference type="OrthoDB" id="2599194at2"/>
<dbReference type="AlphaFoldDB" id="A1ZRJ1"/>
<proteinExistence type="predicted"/>
<dbReference type="SUPFAM" id="SSF109854">
    <property type="entry name" value="DinB/YfiT-like putative metalloenzymes"/>
    <property type="match status" value="1"/>
</dbReference>
<dbReference type="EMBL" id="AAWS01000027">
    <property type="protein sequence ID" value="EAY27081.1"/>
    <property type="molecule type" value="Genomic_DNA"/>
</dbReference>
<accession>A1ZRJ1</accession>
<dbReference type="InterPro" id="IPR034660">
    <property type="entry name" value="DinB/YfiT-like"/>
</dbReference>
<dbReference type="Pfam" id="PF07606">
    <property type="entry name" value="DUF1569"/>
    <property type="match status" value="1"/>
</dbReference>
<sequence>MKEDLFNYDTYTTCLARLDQLNANTRPLWGKMSAAQMLAHCAAVQETTNGAPLKKKTSLLLKVLKPMIKKMVVKGEYKHGEKTHPAYVQNSPKNFEQEKTRLLNALRVFYEMGPVKAEAIPHEFFGKMTAAEKGRAMFKHLEHHLQQFGV</sequence>
<keyword evidence="2" id="KW-1185">Reference proteome</keyword>
<dbReference type="Gene3D" id="1.20.120.450">
    <property type="entry name" value="dinb family like domain"/>
    <property type="match status" value="1"/>
</dbReference>
<name>A1ZRJ1_MICM2</name>
<evidence type="ECO:0000313" key="1">
    <source>
        <dbReference type="EMBL" id="EAY27081.1"/>
    </source>
</evidence>
<reference evidence="1 2" key="1">
    <citation type="submission" date="2007-01" db="EMBL/GenBank/DDBJ databases">
        <authorList>
            <person name="Haygood M."/>
            <person name="Podell S."/>
            <person name="Anderson C."/>
            <person name="Hopkinson B."/>
            <person name="Roe K."/>
            <person name="Barbeau K."/>
            <person name="Gaasterland T."/>
            <person name="Ferriera S."/>
            <person name="Johnson J."/>
            <person name="Kravitz S."/>
            <person name="Beeson K."/>
            <person name="Sutton G."/>
            <person name="Rogers Y.-H."/>
            <person name="Friedman R."/>
            <person name="Frazier M."/>
            <person name="Venter J.C."/>
        </authorList>
    </citation>
    <scope>NUCLEOTIDE SEQUENCE [LARGE SCALE GENOMIC DNA]</scope>
    <source>
        <strain evidence="1 2">ATCC 23134</strain>
    </source>
</reference>
<evidence type="ECO:0000313" key="2">
    <source>
        <dbReference type="Proteomes" id="UP000004095"/>
    </source>
</evidence>